<feature type="non-terminal residue" evidence="1">
    <location>
        <position position="1"/>
    </location>
</feature>
<keyword evidence="2" id="KW-1185">Reference proteome</keyword>
<organism evidence="1 2">
    <name type="scientific">Mycena albidolilacea</name>
    <dbReference type="NCBI Taxonomy" id="1033008"/>
    <lineage>
        <taxon>Eukaryota</taxon>
        <taxon>Fungi</taxon>
        <taxon>Dikarya</taxon>
        <taxon>Basidiomycota</taxon>
        <taxon>Agaricomycotina</taxon>
        <taxon>Agaricomycetes</taxon>
        <taxon>Agaricomycetidae</taxon>
        <taxon>Agaricales</taxon>
        <taxon>Marasmiineae</taxon>
        <taxon>Mycenaceae</taxon>
        <taxon>Mycena</taxon>
    </lineage>
</organism>
<sequence length="61" mass="7109">LEDRDIPHRSKLSQLISTRFHVEYTAMIKEIQNSLGRVAFTDDVWSRVNLDSHLAITAHYI</sequence>
<reference evidence="1" key="1">
    <citation type="submission" date="2023-03" db="EMBL/GenBank/DDBJ databases">
        <title>Massive genome expansion in bonnet fungi (Mycena s.s.) driven by repeated elements and novel gene families across ecological guilds.</title>
        <authorList>
            <consortium name="Lawrence Berkeley National Laboratory"/>
            <person name="Harder C.B."/>
            <person name="Miyauchi S."/>
            <person name="Viragh M."/>
            <person name="Kuo A."/>
            <person name="Thoen E."/>
            <person name="Andreopoulos B."/>
            <person name="Lu D."/>
            <person name="Skrede I."/>
            <person name="Drula E."/>
            <person name="Henrissat B."/>
            <person name="Morin E."/>
            <person name="Kohler A."/>
            <person name="Barry K."/>
            <person name="LaButti K."/>
            <person name="Morin E."/>
            <person name="Salamov A."/>
            <person name="Lipzen A."/>
            <person name="Mereny Z."/>
            <person name="Hegedus B."/>
            <person name="Baldrian P."/>
            <person name="Stursova M."/>
            <person name="Weitz H."/>
            <person name="Taylor A."/>
            <person name="Grigoriev I.V."/>
            <person name="Nagy L.G."/>
            <person name="Martin F."/>
            <person name="Kauserud H."/>
        </authorList>
    </citation>
    <scope>NUCLEOTIDE SEQUENCE</scope>
    <source>
        <strain evidence="1">CBHHK002</strain>
    </source>
</reference>
<evidence type="ECO:0000313" key="2">
    <source>
        <dbReference type="Proteomes" id="UP001218218"/>
    </source>
</evidence>
<gene>
    <name evidence="1" type="ORF">DFH08DRAFT_655033</name>
</gene>
<name>A0AAD7EUV6_9AGAR</name>
<comment type="caution">
    <text evidence="1">The sequence shown here is derived from an EMBL/GenBank/DDBJ whole genome shotgun (WGS) entry which is preliminary data.</text>
</comment>
<protein>
    <submittedName>
        <fullName evidence="1">Uncharacterized protein</fullName>
    </submittedName>
</protein>
<accession>A0AAD7EUV6</accession>
<dbReference type="Proteomes" id="UP001218218">
    <property type="component" value="Unassembled WGS sequence"/>
</dbReference>
<dbReference type="AlphaFoldDB" id="A0AAD7EUV6"/>
<dbReference type="EMBL" id="JARIHO010000013">
    <property type="protein sequence ID" value="KAJ7351424.1"/>
    <property type="molecule type" value="Genomic_DNA"/>
</dbReference>
<evidence type="ECO:0000313" key="1">
    <source>
        <dbReference type="EMBL" id="KAJ7351424.1"/>
    </source>
</evidence>
<feature type="non-terminal residue" evidence="1">
    <location>
        <position position="61"/>
    </location>
</feature>
<proteinExistence type="predicted"/>